<dbReference type="EMBL" id="JAAAUY010000431">
    <property type="protein sequence ID" value="KAF9329985.1"/>
    <property type="molecule type" value="Genomic_DNA"/>
</dbReference>
<dbReference type="InterPro" id="IPR018864">
    <property type="entry name" value="Nucleoporin_Nup188_N"/>
</dbReference>
<dbReference type="GO" id="GO:0017056">
    <property type="term" value="F:structural constituent of nuclear pore"/>
    <property type="evidence" value="ECO:0007669"/>
    <property type="project" value="InterPro"/>
</dbReference>
<feature type="compositionally biased region" description="Polar residues" evidence="10">
    <location>
        <begin position="1831"/>
        <end position="1843"/>
    </location>
</feature>
<dbReference type="GO" id="GO:0006405">
    <property type="term" value="P:RNA export from nucleus"/>
    <property type="evidence" value="ECO:0007669"/>
    <property type="project" value="TreeGrafter"/>
</dbReference>
<dbReference type="PANTHER" id="PTHR31431:SF1">
    <property type="entry name" value="NUCLEOPORIN NUP188"/>
    <property type="match status" value="1"/>
</dbReference>
<feature type="region of interest" description="Disordered" evidence="10">
    <location>
        <begin position="1800"/>
        <end position="1843"/>
    </location>
</feature>
<evidence type="ECO:0000313" key="13">
    <source>
        <dbReference type="EMBL" id="KAF9329985.1"/>
    </source>
</evidence>
<dbReference type="Pfam" id="PF10487">
    <property type="entry name" value="Nup188_N"/>
    <property type="match status" value="1"/>
</dbReference>
<feature type="domain" description="Nucleoporin Nup188 N-terminal subdomain III" evidence="12">
    <location>
        <begin position="542"/>
        <end position="978"/>
    </location>
</feature>
<keyword evidence="3" id="KW-0509">mRNA transport</keyword>
<keyword evidence="5" id="KW-0811">Translocation</keyword>
<evidence type="ECO:0000256" key="5">
    <source>
        <dbReference type="ARBA" id="ARBA00023010"/>
    </source>
</evidence>
<gene>
    <name evidence="13" type="ORF">BG006_007026</name>
</gene>
<feature type="compositionally biased region" description="Low complexity" evidence="10">
    <location>
        <begin position="1800"/>
        <end position="1827"/>
    </location>
</feature>
<reference evidence="13" key="1">
    <citation type="journal article" date="2020" name="Fungal Divers.">
        <title>Resolving the Mortierellaceae phylogeny through synthesis of multi-gene phylogenetics and phylogenomics.</title>
        <authorList>
            <person name="Vandepol N."/>
            <person name="Liber J."/>
            <person name="Desiro A."/>
            <person name="Na H."/>
            <person name="Kennedy M."/>
            <person name="Barry K."/>
            <person name="Grigoriev I.V."/>
            <person name="Miller A.N."/>
            <person name="O'Donnell K."/>
            <person name="Stajich J.E."/>
            <person name="Bonito G."/>
        </authorList>
    </citation>
    <scope>NUCLEOTIDE SEQUENCE</scope>
    <source>
        <strain evidence="13">NVP1</strain>
    </source>
</reference>
<keyword evidence="7" id="KW-0539">Nucleus</keyword>
<evidence type="ECO:0000256" key="10">
    <source>
        <dbReference type="SAM" id="MobiDB-lite"/>
    </source>
</evidence>
<feature type="domain" description="Nucleoporin Nup188 N-terminal" evidence="11">
    <location>
        <begin position="65"/>
        <end position="462"/>
    </location>
</feature>
<keyword evidence="4" id="KW-0653">Protein transport</keyword>
<dbReference type="InterPro" id="IPR048883">
    <property type="entry name" value="Nup188_N-subdom_III"/>
</dbReference>
<dbReference type="GO" id="GO:0006606">
    <property type="term" value="P:protein import into nucleus"/>
    <property type="evidence" value="ECO:0007669"/>
    <property type="project" value="TreeGrafter"/>
</dbReference>
<organism evidence="13 14">
    <name type="scientific">Podila minutissima</name>
    <dbReference type="NCBI Taxonomy" id="64525"/>
    <lineage>
        <taxon>Eukaryota</taxon>
        <taxon>Fungi</taxon>
        <taxon>Fungi incertae sedis</taxon>
        <taxon>Mucoromycota</taxon>
        <taxon>Mortierellomycotina</taxon>
        <taxon>Mortierellomycetes</taxon>
        <taxon>Mortierellales</taxon>
        <taxon>Mortierellaceae</taxon>
        <taxon>Podila</taxon>
    </lineage>
</organism>
<dbReference type="GO" id="GO:0044611">
    <property type="term" value="C:nuclear pore inner ring"/>
    <property type="evidence" value="ECO:0007669"/>
    <property type="project" value="TreeGrafter"/>
</dbReference>
<comment type="similarity">
    <text evidence="8">Belongs to the Nup188 family.</text>
</comment>
<evidence type="ECO:0000256" key="4">
    <source>
        <dbReference type="ARBA" id="ARBA00022927"/>
    </source>
</evidence>
<comment type="subcellular location">
    <subcellularLocation>
        <location evidence="1">Nucleus</location>
        <location evidence="1">Nuclear pore complex</location>
    </subcellularLocation>
</comment>
<protein>
    <recommendedName>
        <fullName evidence="9">Nucleoporin NUP188</fullName>
    </recommendedName>
</protein>
<dbReference type="PANTHER" id="PTHR31431">
    <property type="entry name" value="NUCLEOPORIN NUP188 HOMOLOG"/>
    <property type="match status" value="1"/>
</dbReference>
<comment type="caution">
    <text evidence="13">The sequence shown here is derived from an EMBL/GenBank/DDBJ whole genome shotgun (WGS) entry which is preliminary data.</text>
</comment>
<dbReference type="InterPro" id="IPR044840">
    <property type="entry name" value="Nup188"/>
</dbReference>
<evidence type="ECO:0000256" key="7">
    <source>
        <dbReference type="ARBA" id="ARBA00023242"/>
    </source>
</evidence>
<evidence type="ECO:0000313" key="14">
    <source>
        <dbReference type="Proteomes" id="UP000696485"/>
    </source>
</evidence>
<dbReference type="InterPro" id="IPR016024">
    <property type="entry name" value="ARM-type_fold"/>
</dbReference>
<dbReference type="Proteomes" id="UP000696485">
    <property type="component" value="Unassembled WGS sequence"/>
</dbReference>
<dbReference type="Gene3D" id="1.25.10.70">
    <property type="match status" value="1"/>
</dbReference>
<dbReference type="GO" id="GO:0051028">
    <property type="term" value="P:mRNA transport"/>
    <property type="evidence" value="ECO:0007669"/>
    <property type="project" value="UniProtKB-KW"/>
</dbReference>
<dbReference type="SUPFAM" id="SSF48371">
    <property type="entry name" value="ARM repeat"/>
    <property type="match status" value="1"/>
</dbReference>
<keyword evidence="14" id="KW-1185">Reference proteome</keyword>
<evidence type="ECO:0000259" key="12">
    <source>
        <dbReference type="Pfam" id="PF21093"/>
    </source>
</evidence>
<proteinExistence type="inferred from homology"/>
<evidence type="ECO:0000256" key="6">
    <source>
        <dbReference type="ARBA" id="ARBA00023132"/>
    </source>
</evidence>
<evidence type="ECO:0000256" key="3">
    <source>
        <dbReference type="ARBA" id="ARBA00022816"/>
    </source>
</evidence>
<sequence length="1948" mass="215414">MDKKLSQSGSFASLFTAITVQDEDGQNNIEVIKKLVDTHLTNLELGLDAFKAPSASARSSMASATNTEGKKYSEAQINLAKRLSDIVKLDETQALKVIDELVLEVEVPEKITEDLVLKALDVYWKERSSLVASLGRLAKLAKDNETSPELQIPGVERILSRSTAAIIKLLGQWKSKVTETAPDYFLTNLELLELWIGQSLTEQSALLETMISLVYAGRDDKSSLPANVLSTLLETNFGAEQTYRSKFKIEAIDLYENARILCLVFSVASLDLENLYTLSTVDDPSRNHIYKSAAQIQTINVALQSAGRDQELAPFILAWSCVLSARINSDNIQSAERQALTSLAAKLVYVAMETLDVFTFLQTFFSNELFDKTSAFGTTYKRILFIFFELIFLDHEPRVIKNFTGLVNCLSEVLQNEPELCLLIWGESPTLGQGTVKVLETARGRFPLQLEPLLKLLAALATGGEASASRAAIYLHVLPSLTHLIPLSVPCIEQDIHPVTGDAIIRSKGEVPFGILPDRPFMALPIGLTGHLVSAENTAQIVRWTYSNSGWALVHDMLDVFRQVTQADYEPSFSSVQVGHVKAIMGLLQSLFLYPSVSTDLVESFFAGSSRAAIVPTFFAILDQSSKFQNPPLDMIASCLKCLTHLCNPYAQEIWLYLKQSSFLPSVITTTAQFTGISQVQTSGLAFNLLTRSECVQGNYSTTLAFLSLTQELILNAQHGEIWDSKELRHLKTEVLYPCLAYLQNNIFTNYDNWHYSNVHDRFVIGSKVLSIFNSTLDDLPLLSGSDSVGLSTLQEYLVKNFLYDGGKQLALPLVSIIGAGPDLAAYFSKYDRQREMAQIEIMVAQGLKFVKSLLRHRKMAGGEPSFLEVYLVDRTVGRSNSSLIHVLASYSNFSCGLEAAHFSVDILTLLCSLTAEWPTRPSFVGYLGTTAQAQQLITTLINRVGNDYHSLTYRIALWNLITITLTTQPGLATLFLANDRVDPITGVLDDKSREIGKNSVVVKGLNILKKHDAILNSEPEILPPVLFFFDTLWHNAKDHSVLARSIQENEEFWKNLGDILVSGPLNTGLETSEWKDVATQHGGDARIQISKTSLVSADTRSRAHAFRIIALAVHFQRATKGNANLDIESLPKGLKEFFKAAVDRRRFLDWNSYIPNIHFHVAGVRELQMMSRNLSSPFDYSKLAVRKWDDNYDSDYLPGASYMFDLERAQAKLMWRGTERDRRFIRTLFHVNLNWSVVNAEMQRLSAWRFFIEVVTSNFGTSVLAKDNTTVHGSGSFYQFVIDLLDHIERNTKDSVVLRTARQDCCLMLQSVIENTPSTSMADKKNLAAHFPEVVNKLQKVIQSADIGLVQAFQSPNDGNATSMPLLLTLLICYRSMHDKDVLSSLDAETLGELQKSVGRVFPLIANCFSFAGQAHLLGQHDQSNILVVLLALLEEICRPIWSPHPALWIPILRSVEVFHLTLQLCARSFSTADYESRPSYFEGSLNLLLALANVPEMAEHLMEAGIMSTFAHNGLSPLLQRGEINHLDEAHGDRGDWHQAWCMILATVTSLLRHLSSRETFMQSLIGFIHLYGNQISKGLDSSTDRPLTSAKLEEMERITMLFYELSKNEARLDVLGGGDLLKAFFDRSLFILQHAIHLFTHPHTLASVIVPITRAEHKEKEAGQGSALVTAIEGKLASVVRNILSAILAWTDPATILIKSNIEWPFRKTTIAPISNTPVYEPASIGTMFDLVQYATTSLKEWEARLEGKAGGAAGLFKDLADDDQKDVSTTSLNAGGTSSSKSTSKLAWFGNLSTGPAPSTSTGVSSASGSSSITPPTSGSSGANVSKPETGSESAFATLSTNTGSSTRMISLLEDALVVIATQLGLYMYHPQLEGSVRRDIQDLAVDLVGTLNSTARMLQRFDNVPVQARKEGLGAEANAQIRSLRGEMIPVLKQFVQSKINIS</sequence>
<evidence type="ECO:0000259" key="11">
    <source>
        <dbReference type="Pfam" id="PF10487"/>
    </source>
</evidence>
<evidence type="ECO:0000256" key="8">
    <source>
        <dbReference type="ARBA" id="ARBA00038387"/>
    </source>
</evidence>
<keyword evidence="2" id="KW-0813">Transport</keyword>
<accession>A0A9P5SHW1</accession>
<keyword evidence="6" id="KW-0906">Nuclear pore complex</keyword>
<name>A0A9P5SHW1_9FUNG</name>
<dbReference type="Pfam" id="PF21093">
    <property type="entry name" value="Nup188_N-subdom_III"/>
    <property type="match status" value="1"/>
</dbReference>
<evidence type="ECO:0000256" key="9">
    <source>
        <dbReference type="ARBA" id="ARBA00040174"/>
    </source>
</evidence>
<evidence type="ECO:0000256" key="1">
    <source>
        <dbReference type="ARBA" id="ARBA00004567"/>
    </source>
</evidence>
<evidence type="ECO:0000256" key="2">
    <source>
        <dbReference type="ARBA" id="ARBA00022448"/>
    </source>
</evidence>